<evidence type="ECO:0000256" key="4">
    <source>
        <dbReference type="ARBA" id="ARBA00022989"/>
    </source>
</evidence>
<feature type="transmembrane region" description="Helical" evidence="7">
    <location>
        <begin position="332"/>
        <end position="352"/>
    </location>
</feature>
<keyword evidence="5 7" id="KW-0472">Membrane</keyword>
<dbReference type="InterPro" id="IPR036259">
    <property type="entry name" value="MFS_trans_sf"/>
</dbReference>
<feature type="compositionally biased region" description="Basic and acidic residues" evidence="6">
    <location>
        <begin position="1"/>
        <end position="19"/>
    </location>
</feature>
<feature type="transmembrane region" description="Helical" evidence="7">
    <location>
        <begin position="130"/>
        <end position="149"/>
    </location>
</feature>
<evidence type="ECO:0000313" key="10">
    <source>
        <dbReference type="Proteomes" id="UP001642406"/>
    </source>
</evidence>
<feature type="domain" description="Major facilitator superfamily (MFS) profile" evidence="8">
    <location>
        <begin position="54"/>
        <end position="381"/>
    </location>
</feature>
<evidence type="ECO:0000256" key="6">
    <source>
        <dbReference type="SAM" id="MobiDB-lite"/>
    </source>
</evidence>
<organism evidence="9 10">
    <name type="scientific">Sporothrix bragantina</name>
    <dbReference type="NCBI Taxonomy" id="671064"/>
    <lineage>
        <taxon>Eukaryota</taxon>
        <taxon>Fungi</taxon>
        <taxon>Dikarya</taxon>
        <taxon>Ascomycota</taxon>
        <taxon>Pezizomycotina</taxon>
        <taxon>Sordariomycetes</taxon>
        <taxon>Sordariomycetidae</taxon>
        <taxon>Ophiostomatales</taxon>
        <taxon>Ophiostomataceae</taxon>
        <taxon>Sporothrix</taxon>
    </lineage>
</organism>
<dbReference type="PANTHER" id="PTHR48022">
    <property type="entry name" value="PLASTIDIC GLUCOSE TRANSPORTER 4"/>
    <property type="match status" value="1"/>
</dbReference>
<dbReference type="Proteomes" id="UP001642406">
    <property type="component" value="Unassembled WGS sequence"/>
</dbReference>
<keyword evidence="10" id="KW-1185">Reference proteome</keyword>
<dbReference type="SUPFAM" id="SSF103473">
    <property type="entry name" value="MFS general substrate transporter"/>
    <property type="match status" value="1"/>
</dbReference>
<dbReference type="InterPro" id="IPR005829">
    <property type="entry name" value="Sugar_transporter_CS"/>
</dbReference>
<dbReference type="InterPro" id="IPR020846">
    <property type="entry name" value="MFS_dom"/>
</dbReference>
<gene>
    <name evidence="9" type="ORF">SBRCBS47491_006590</name>
</gene>
<dbReference type="Gene3D" id="1.20.1250.20">
    <property type="entry name" value="MFS general substrate transporter like domains"/>
    <property type="match status" value="1"/>
</dbReference>
<evidence type="ECO:0000256" key="2">
    <source>
        <dbReference type="ARBA" id="ARBA00010992"/>
    </source>
</evidence>
<comment type="similarity">
    <text evidence="2">Belongs to the major facilitator superfamily. Sugar transporter (TC 2.A.1.1) family.</text>
</comment>
<dbReference type="InterPro" id="IPR050360">
    <property type="entry name" value="MFS_Sugar_Transporters"/>
</dbReference>
<dbReference type="EMBL" id="CAWUHC010000066">
    <property type="protein sequence ID" value="CAK7227502.1"/>
    <property type="molecule type" value="Genomic_DNA"/>
</dbReference>
<name>A0ABP0C663_9PEZI</name>
<proteinExistence type="inferred from homology"/>
<comment type="caution">
    <text evidence="9">The sequence shown here is derived from an EMBL/GenBank/DDBJ whole genome shotgun (WGS) entry which is preliminary data.</text>
</comment>
<dbReference type="Pfam" id="PF00083">
    <property type="entry name" value="Sugar_tr"/>
    <property type="match status" value="2"/>
</dbReference>
<feature type="transmembrane region" description="Helical" evidence="7">
    <location>
        <begin position="359"/>
        <end position="378"/>
    </location>
</feature>
<keyword evidence="4 7" id="KW-1133">Transmembrane helix</keyword>
<feature type="transmembrane region" description="Helical" evidence="7">
    <location>
        <begin position="161"/>
        <end position="184"/>
    </location>
</feature>
<sequence>MEKVASKDVKDEGGVHLEGGDQGAMATAADGNGHAPDEQSVWTVVKANPKVIMYSLAMSSGPLLFGFDILTVGVVTGVPFFQITFGTPYGPQQYLIPSLWLGLWNAMLSFGGMVGSWLAGMALVRFGRKIPFVAAGLISIGGVLCLYYSDRGTTLNTRRSVFLVGKIILGFAMGVEIACTQTYISEIAPKRLRAPLLALFMVAIIAFLAELAFSGLTVIVGTTVPESPVYLLQTNQPEKALKAYSRLHNASDVSGGLAALSSSLEEEREITAAAAGDEAGGYLECFRHVNFRRTRIIIWCNIFQQFLGTPLLSNAPYFFQLVGMSSSLSLDLVEIGTGVNVAGTLLGAYILTKIGRRPLILFGTAFVAVLWLAIAMATPAL</sequence>
<feature type="transmembrane region" description="Helical" evidence="7">
    <location>
        <begin position="63"/>
        <end position="83"/>
    </location>
</feature>
<protein>
    <recommendedName>
        <fullName evidence="8">Major facilitator superfamily (MFS) profile domain-containing protein</fullName>
    </recommendedName>
</protein>
<feature type="transmembrane region" description="Helical" evidence="7">
    <location>
        <begin position="103"/>
        <end position="123"/>
    </location>
</feature>
<dbReference type="InterPro" id="IPR005828">
    <property type="entry name" value="MFS_sugar_transport-like"/>
</dbReference>
<dbReference type="PROSITE" id="PS00217">
    <property type="entry name" value="SUGAR_TRANSPORT_2"/>
    <property type="match status" value="1"/>
</dbReference>
<accession>A0ABP0C663</accession>
<evidence type="ECO:0000256" key="7">
    <source>
        <dbReference type="SAM" id="Phobius"/>
    </source>
</evidence>
<dbReference type="PANTHER" id="PTHR48022:SF41">
    <property type="entry name" value="MAJOR FACILITATOR SUPERFAMILY (MFS) PROFILE DOMAIN-CONTAINING PROTEIN"/>
    <property type="match status" value="1"/>
</dbReference>
<evidence type="ECO:0000256" key="1">
    <source>
        <dbReference type="ARBA" id="ARBA00004141"/>
    </source>
</evidence>
<keyword evidence="3 7" id="KW-0812">Transmembrane</keyword>
<evidence type="ECO:0000256" key="5">
    <source>
        <dbReference type="ARBA" id="ARBA00023136"/>
    </source>
</evidence>
<dbReference type="PROSITE" id="PS50850">
    <property type="entry name" value="MFS"/>
    <property type="match status" value="1"/>
</dbReference>
<evidence type="ECO:0000256" key="3">
    <source>
        <dbReference type="ARBA" id="ARBA00022692"/>
    </source>
</evidence>
<evidence type="ECO:0000259" key="8">
    <source>
        <dbReference type="PROSITE" id="PS50850"/>
    </source>
</evidence>
<reference evidence="9 10" key="1">
    <citation type="submission" date="2024-01" db="EMBL/GenBank/DDBJ databases">
        <authorList>
            <person name="Allen C."/>
            <person name="Tagirdzhanova G."/>
        </authorList>
    </citation>
    <scope>NUCLEOTIDE SEQUENCE [LARGE SCALE GENOMIC DNA]</scope>
</reference>
<comment type="subcellular location">
    <subcellularLocation>
        <location evidence="1">Membrane</location>
        <topology evidence="1">Multi-pass membrane protein</topology>
    </subcellularLocation>
</comment>
<feature type="region of interest" description="Disordered" evidence="6">
    <location>
        <begin position="1"/>
        <end position="36"/>
    </location>
</feature>
<evidence type="ECO:0000313" key="9">
    <source>
        <dbReference type="EMBL" id="CAK7227502.1"/>
    </source>
</evidence>
<feature type="transmembrane region" description="Helical" evidence="7">
    <location>
        <begin position="196"/>
        <end position="220"/>
    </location>
</feature>